<reference evidence="1" key="1">
    <citation type="submission" date="2020-04" db="EMBL/GenBank/DDBJ databases">
        <authorList>
            <person name="Alioto T."/>
            <person name="Alioto T."/>
            <person name="Gomez Garrido J."/>
        </authorList>
    </citation>
    <scope>NUCLEOTIDE SEQUENCE</scope>
    <source>
        <strain evidence="1">A484AB</strain>
    </source>
</reference>
<evidence type="ECO:0000313" key="2">
    <source>
        <dbReference type="Proteomes" id="UP001152795"/>
    </source>
</evidence>
<sequence length="161" mass="18711">MNISSKARNRELELDSNESFNQPEFEVENGRIRPASNETKIRHNLQFLLKAITKLDLVFENVECYGQEIPCIRSVRELSRRLKIQLGNDYGTFNRVLEELCQVQVRGISRVVTRVERLRGNVAKMVQDDACYLKYLEDVRQCLGEMSGLIETILNVEYGKR</sequence>
<comment type="caution">
    <text evidence="1">The sequence shown here is derived from an EMBL/GenBank/DDBJ whole genome shotgun (WGS) entry which is preliminary data.</text>
</comment>
<proteinExistence type="predicted"/>
<dbReference type="OrthoDB" id="5977260at2759"/>
<gene>
    <name evidence="1" type="ORF">PACLA_8A069537</name>
</gene>
<evidence type="ECO:0000313" key="1">
    <source>
        <dbReference type="EMBL" id="CAB3979455.1"/>
    </source>
</evidence>
<keyword evidence="2" id="KW-1185">Reference proteome</keyword>
<dbReference type="Proteomes" id="UP001152795">
    <property type="component" value="Unassembled WGS sequence"/>
</dbReference>
<accession>A0A7D9DBQ4</accession>
<dbReference type="EMBL" id="CACRXK020000200">
    <property type="protein sequence ID" value="CAB3979455.1"/>
    <property type="molecule type" value="Genomic_DNA"/>
</dbReference>
<protein>
    <submittedName>
        <fullName evidence="1">Uncharacterized protein</fullName>
    </submittedName>
</protein>
<name>A0A7D9DBQ4_PARCT</name>
<dbReference type="AlphaFoldDB" id="A0A7D9DBQ4"/>
<organism evidence="1 2">
    <name type="scientific">Paramuricea clavata</name>
    <name type="common">Red gorgonian</name>
    <name type="synonym">Violescent sea-whip</name>
    <dbReference type="NCBI Taxonomy" id="317549"/>
    <lineage>
        <taxon>Eukaryota</taxon>
        <taxon>Metazoa</taxon>
        <taxon>Cnidaria</taxon>
        <taxon>Anthozoa</taxon>
        <taxon>Octocorallia</taxon>
        <taxon>Malacalcyonacea</taxon>
        <taxon>Plexauridae</taxon>
        <taxon>Paramuricea</taxon>
    </lineage>
</organism>